<dbReference type="SUPFAM" id="SSF54909">
    <property type="entry name" value="Dimeric alpha+beta barrel"/>
    <property type="match status" value="1"/>
</dbReference>
<feature type="domain" description="EthD" evidence="1">
    <location>
        <begin position="18"/>
        <end position="90"/>
    </location>
</feature>
<dbReference type="Gene3D" id="3.30.70.100">
    <property type="match status" value="1"/>
</dbReference>
<dbReference type="Proteomes" id="UP000242849">
    <property type="component" value="Unassembled WGS sequence"/>
</dbReference>
<organism evidence="2 3">
    <name type="scientific">Pseudomonas anguilliseptica</name>
    <dbReference type="NCBI Taxonomy" id="53406"/>
    <lineage>
        <taxon>Bacteria</taxon>
        <taxon>Pseudomonadati</taxon>
        <taxon>Pseudomonadota</taxon>
        <taxon>Gammaproteobacteria</taxon>
        <taxon>Pseudomonadales</taxon>
        <taxon>Pseudomonadaceae</taxon>
        <taxon>Pseudomonas</taxon>
    </lineage>
</organism>
<evidence type="ECO:0000313" key="3">
    <source>
        <dbReference type="Proteomes" id="UP000242849"/>
    </source>
</evidence>
<dbReference type="PANTHER" id="PTHR40260">
    <property type="entry name" value="BLR8190 PROTEIN"/>
    <property type="match status" value="1"/>
</dbReference>
<proteinExistence type="predicted"/>
<reference evidence="3" key="1">
    <citation type="submission" date="2016-10" db="EMBL/GenBank/DDBJ databases">
        <authorList>
            <person name="Varghese N."/>
            <person name="Submissions S."/>
        </authorList>
    </citation>
    <scope>NUCLEOTIDE SEQUENCE [LARGE SCALE GENOMIC DNA]</scope>
    <source>
        <strain evidence="3">DSM 12111</strain>
    </source>
</reference>
<dbReference type="AlphaFoldDB" id="A0A1H4YDY8"/>
<dbReference type="EMBL" id="FNSC01000001">
    <property type="protein sequence ID" value="SED16226.1"/>
    <property type="molecule type" value="Genomic_DNA"/>
</dbReference>
<dbReference type="STRING" id="53406.SAMN05421553_2144"/>
<dbReference type="GO" id="GO:0016491">
    <property type="term" value="F:oxidoreductase activity"/>
    <property type="evidence" value="ECO:0007669"/>
    <property type="project" value="InterPro"/>
</dbReference>
<dbReference type="RefSeq" id="WP_090380165.1">
    <property type="nucleotide sequence ID" value="NZ_CP156749.1"/>
</dbReference>
<evidence type="ECO:0000313" key="2">
    <source>
        <dbReference type="EMBL" id="SED16226.1"/>
    </source>
</evidence>
<dbReference type="Pfam" id="PF07110">
    <property type="entry name" value="EthD"/>
    <property type="match status" value="1"/>
</dbReference>
<name>A0A1H4YDY8_PSEAG</name>
<evidence type="ECO:0000259" key="1">
    <source>
        <dbReference type="Pfam" id="PF07110"/>
    </source>
</evidence>
<dbReference type="NCBIfam" id="TIGR02118">
    <property type="entry name" value="EthD family reductase"/>
    <property type="match status" value="1"/>
</dbReference>
<gene>
    <name evidence="2" type="ORF">SAMN05421553_2144</name>
</gene>
<accession>A0A1H4YDY8</accession>
<protein>
    <recommendedName>
        <fullName evidence="1">EthD domain-containing protein</fullName>
    </recommendedName>
</protein>
<dbReference type="InterPro" id="IPR009799">
    <property type="entry name" value="EthD_dom"/>
</dbReference>
<keyword evidence="3" id="KW-1185">Reference proteome</keyword>
<dbReference type="PANTHER" id="PTHR40260:SF2">
    <property type="entry name" value="BLR8190 PROTEIN"/>
    <property type="match status" value="1"/>
</dbReference>
<dbReference type="OrthoDB" id="5343971at2"/>
<sequence length="102" mass="11172">MYCVSIAYPQTAGARFDFSYYLEQHIPMVTRLLAGNCRNSQVRRGLATPDGAPAAFICLANIWISSVEAFQATLAQHGPSIIGDIANFTDIQPLLQIDEVLI</sequence>
<dbReference type="InterPro" id="IPR011008">
    <property type="entry name" value="Dimeric_a/b-barrel"/>
</dbReference>